<feature type="region of interest" description="Disordered" evidence="7">
    <location>
        <begin position="234"/>
        <end position="259"/>
    </location>
</feature>
<dbReference type="KEGG" id="egr:104437757"/>
<feature type="region of interest" description="Disordered" evidence="7">
    <location>
        <begin position="798"/>
        <end position="861"/>
    </location>
</feature>
<evidence type="ECO:0000256" key="7">
    <source>
        <dbReference type="SAM" id="MobiDB-lite"/>
    </source>
</evidence>
<dbReference type="Pfam" id="PF00249">
    <property type="entry name" value="Myb_DNA-binding"/>
    <property type="match status" value="3"/>
</dbReference>
<keyword evidence="3" id="KW-0805">Transcription regulation</keyword>
<dbReference type="InterPro" id="IPR009057">
    <property type="entry name" value="Homeodomain-like_sf"/>
</dbReference>
<name>A0A059CTK7_EUCGR</name>
<comment type="subcellular location">
    <subcellularLocation>
        <location evidence="1">Nucleus</location>
    </subcellularLocation>
</comment>
<dbReference type="GO" id="GO:0000978">
    <property type="term" value="F:RNA polymerase II cis-regulatory region sequence-specific DNA binding"/>
    <property type="evidence" value="ECO:0000318"/>
    <property type="project" value="GO_Central"/>
</dbReference>
<feature type="compositionally biased region" description="Polar residues" evidence="7">
    <location>
        <begin position="29"/>
        <end position="39"/>
    </location>
</feature>
<dbReference type="PROSITE" id="PS51294">
    <property type="entry name" value="HTH_MYB"/>
    <property type="match status" value="3"/>
</dbReference>
<organism evidence="10">
    <name type="scientific">Eucalyptus grandis</name>
    <name type="common">Flooded gum</name>
    <dbReference type="NCBI Taxonomy" id="71139"/>
    <lineage>
        <taxon>Eukaryota</taxon>
        <taxon>Viridiplantae</taxon>
        <taxon>Streptophyta</taxon>
        <taxon>Embryophyta</taxon>
        <taxon>Tracheophyta</taxon>
        <taxon>Spermatophyta</taxon>
        <taxon>Magnoliopsida</taxon>
        <taxon>eudicotyledons</taxon>
        <taxon>Gunneridae</taxon>
        <taxon>Pentapetalae</taxon>
        <taxon>rosids</taxon>
        <taxon>malvids</taxon>
        <taxon>Myrtales</taxon>
        <taxon>Myrtaceae</taxon>
        <taxon>Myrtoideae</taxon>
        <taxon>Eucalypteae</taxon>
        <taxon>Eucalyptus</taxon>
    </lineage>
</organism>
<feature type="region of interest" description="Disordered" evidence="7">
    <location>
        <begin position="1"/>
        <end position="42"/>
    </location>
</feature>
<feature type="compositionally biased region" description="Polar residues" evidence="7">
    <location>
        <begin position="832"/>
        <end position="847"/>
    </location>
</feature>
<keyword evidence="5" id="KW-0804">Transcription</keyword>
<dbReference type="Gramene" id="KCW81534">
    <property type="protein sequence ID" value="KCW81534"/>
    <property type="gene ID" value="EUGRSUZ_C02893"/>
</dbReference>
<proteinExistence type="predicted"/>
<keyword evidence="2" id="KW-0677">Repeat</keyword>
<sequence length="1044" mass="114206">MESERTASAPSDGSRDGVPRARPLHGRTSGPTRRSTKGQWTAEEDEILRKAVERFKGKNWKKIAECFKDRTDVQCLHRWQKVLNPELVKGPWSKEEDEIIVELVNKYGPKKWSTIAQHLPGRIGKQCRERWHNHLNPAINKEAWTQEEELALIRAHQIYGNRWAELTKFLPGRTDNAIKNHWNSSVKKKLDTYLASGLLAQFPALPHVGFQNQLVASSSSRLQTSGVDTGNKCGVEPEENSECSQSSTVGCSQSTNDMAVGIPKNEESALGRDHNSSPVSCSEQYYPSMDDVNLAIPDVHPEICGSSNLVHHDFSCGNETSLEDYKFSGHDLPNSSFLDFGPESSGAKTESIGASESHGGLNVPFQTSLALMVPSVGSLGIGADQLHQILISDDECCRFLFSDAMADESLSSENIAKESIRTDVGGCIDALISQSSNFQLSESSQLYDPSGAVAVDTSCAQPSNSAPLLFSSDGDAPVSGSKTSQYPSFDTQEDFETGMHSCFVIADNSANSPCDNGMSPGMLEQLELPPDQSKLVPVNAFGSGSDVMQTTPSKAGPGIGAFKQEPGSLCYEPPRFPSLDIPFFSCDLIQPTNDMQQEYSPLGIRQLMMSSINCISPFRLWDSPSRDKSPDAVLKSAAKTFTSTPSILKKRCRDLLSPLSDRRIDKKLEKDITSDLTRDFSRLDVMFDEADTQRAYMLSPLIGMERNLMNRAEDKENSCIGSECRQEKNDRSGLPGNKSLEDDCSRDNYMKEEQQTVNDDIKAKTGVEADATTESVPEPPDVLTEHDINDLLLFSPYQTSNQAHKATGSTDETPRRQSSQVVAPSLTHGVNFESSSGNSCQPLSSPASEAKRGSHKVAKSTLSLPSGPLEITVDNALNDASFENSSIFGGTPFRRIIESPSAWKSPWFINSFLPGPRISTEITVEDIGYFMSPGDRSYDALGLMKHLSEQSAATFATAQEVLGNDTPETVSKKKNLNHQNPDQENCKSKQQMENCSSMGSALPVERRTLDFSECGTPGKPKENGKSSIAMSFSSPSSYLLKGCR</sequence>
<dbReference type="InterPro" id="IPR050560">
    <property type="entry name" value="MYB_TF"/>
</dbReference>
<feature type="domain" description="Myb-like" evidence="8">
    <location>
        <begin position="32"/>
        <end position="83"/>
    </location>
</feature>
<feature type="region of interest" description="Disordered" evidence="7">
    <location>
        <begin position="1010"/>
        <end position="1044"/>
    </location>
</feature>
<evidence type="ECO:0000256" key="5">
    <source>
        <dbReference type="ARBA" id="ARBA00023163"/>
    </source>
</evidence>
<feature type="compositionally biased region" description="Low complexity" evidence="7">
    <location>
        <begin position="1026"/>
        <end position="1037"/>
    </location>
</feature>
<evidence type="ECO:0000256" key="1">
    <source>
        <dbReference type="ARBA" id="ARBA00004123"/>
    </source>
</evidence>
<feature type="domain" description="Myb-like" evidence="8">
    <location>
        <begin position="136"/>
        <end position="186"/>
    </location>
</feature>
<feature type="domain" description="HTH myb-type" evidence="9">
    <location>
        <begin position="32"/>
        <end position="83"/>
    </location>
</feature>
<dbReference type="InParanoid" id="A0A059CTK7"/>
<feature type="compositionally biased region" description="Basic and acidic residues" evidence="7">
    <location>
        <begin position="739"/>
        <end position="767"/>
    </location>
</feature>
<evidence type="ECO:0000313" key="10">
    <source>
        <dbReference type="EMBL" id="KCW81534.1"/>
    </source>
</evidence>
<feature type="compositionally biased region" description="Polar residues" evidence="7">
    <location>
        <begin position="798"/>
        <end position="822"/>
    </location>
</feature>
<dbReference type="SMART" id="SM00717">
    <property type="entry name" value="SANT"/>
    <property type="match status" value="3"/>
</dbReference>
<feature type="domain" description="Myb-like" evidence="8">
    <location>
        <begin position="84"/>
        <end position="135"/>
    </location>
</feature>
<evidence type="ECO:0000256" key="4">
    <source>
        <dbReference type="ARBA" id="ARBA00023125"/>
    </source>
</evidence>
<dbReference type="PANTHER" id="PTHR45614:SF266">
    <property type="entry name" value="TRANSCRIPTION FACTOR MYB3R-4"/>
    <property type="match status" value="1"/>
</dbReference>
<dbReference type="GO" id="GO:0000981">
    <property type="term" value="F:DNA-binding transcription factor activity, RNA polymerase II-specific"/>
    <property type="evidence" value="ECO:0000318"/>
    <property type="project" value="GO_Central"/>
</dbReference>
<dbReference type="OrthoDB" id="2143914at2759"/>
<feature type="domain" description="HTH myb-type" evidence="9">
    <location>
        <begin position="140"/>
        <end position="190"/>
    </location>
</feature>
<dbReference type="OMA" id="EFLAPPY"/>
<protein>
    <submittedName>
        <fullName evidence="10">Uncharacterized protein</fullName>
    </submittedName>
</protein>
<evidence type="ECO:0000256" key="6">
    <source>
        <dbReference type="ARBA" id="ARBA00023242"/>
    </source>
</evidence>
<evidence type="ECO:0000259" key="8">
    <source>
        <dbReference type="PROSITE" id="PS50090"/>
    </source>
</evidence>
<dbReference type="CDD" id="cd00167">
    <property type="entry name" value="SANT"/>
    <property type="match status" value="3"/>
</dbReference>
<dbReference type="PROSITE" id="PS50090">
    <property type="entry name" value="MYB_LIKE"/>
    <property type="match status" value="3"/>
</dbReference>
<evidence type="ECO:0000259" key="9">
    <source>
        <dbReference type="PROSITE" id="PS51294"/>
    </source>
</evidence>
<dbReference type="eggNOG" id="KOG0048">
    <property type="taxonomic scope" value="Eukaryota"/>
</dbReference>
<dbReference type="GO" id="GO:0005634">
    <property type="term" value="C:nucleus"/>
    <property type="evidence" value="ECO:0000318"/>
    <property type="project" value="GO_Central"/>
</dbReference>
<dbReference type="FunFam" id="1.10.10.60:FF:000016">
    <property type="entry name" value="Transcriptional activator Myb isoform A"/>
    <property type="match status" value="1"/>
</dbReference>
<dbReference type="InterPro" id="IPR017930">
    <property type="entry name" value="Myb_dom"/>
</dbReference>
<feature type="region of interest" description="Disordered" evidence="7">
    <location>
        <begin position="718"/>
        <end position="783"/>
    </location>
</feature>
<feature type="compositionally biased region" description="Polar residues" evidence="7">
    <location>
        <begin position="242"/>
        <end position="257"/>
    </location>
</feature>
<dbReference type="EMBL" id="KK198755">
    <property type="protein sequence ID" value="KCW81534.1"/>
    <property type="molecule type" value="Genomic_DNA"/>
</dbReference>
<dbReference type="STRING" id="71139.A0A059CTK7"/>
<evidence type="ECO:0000256" key="3">
    <source>
        <dbReference type="ARBA" id="ARBA00023015"/>
    </source>
</evidence>
<evidence type="ECO:0000256" key="2">
    <source>
        <dbReference type="ARBA" id="ARBA00022737"/>
    </source>
</evidence>
<dbReference type="FunFam" id="1.10.10.60:FF:000324">
    <property type="entry name" value="Transcription factor MYB3R-2"/>
    <property type="match status" value="1"/>
</dbReference>
<accession>A0A059CTK7</accession>
<dbReference type="Gene3D" id="1.10.10.60">
    <property type="entry name" value="Homeodomain-like"/>
    <property type="match status" value="3"/>
</dbReference>
<keyword evidence="4" id="KW-0238">DNA-binding</keyword>
<keyword evidence="6" id="KW-0539">Nucleus</keyword>
<dbReference type="FunCoup" id="A0A059CTK7">
    <property type="interactions" value="548"/>
</dbReference>
<feature type="compositionally biased region" description="Polar residues" evidence="7">
    <location>
        <begin position="1"/>
        <end position="11"/>
    </location>
</feature>
<dbReference type="SMR" id="A0A059CTK7"/>
<feature type="domain" description="HTH myb-type" evidence="9">
    <location>
        <begin position="84"/>
        <end position="139"/>
    </location>
</feature>
<feature type="compositionally biased region" description="Polar residues" evidence="7">
    <location>
        <begin position="977"/>
        <end position="990"/>
    </location>
</feature>
<feature type="region of interest" description="Disordered" evidence="7">
    <location>
        <begin position="964"/>
        <end position="990"/>
    </location>
</feature>
<dbReference type="PANTHER" id="PTHR45614">
    <property type="entry name" value="MYB PROTEIN-RELATED"/>
    <property type="match status" value="1"/>
</dbReference>
<dbReference type="AlphaFoldDB" id="A0A059CTK7"/>
<dbReference type="GO" id="GO:0006355">
    <property type="term" value="P:regulation of DNA-templated transcription"/>
    <property type="evidence" value="ECO:0000318"/>
    <property type="project" value="GO_Central"/>
</dbReference>
<gene>
    <name evidence="10" type="ORF">EUGRSUZ_C02893</name>
</gene>
<dbReference type="SUPFAM" id="SSF46689">
    <property type="entry name" value="Homeodomain-like"/>
    <property type="match status" value="2"/>
</dbReference>
<reference evidence="10" key="1">
    <citation type="submission" date="2013-07" db="EMBL/GenBank/DDBJ databases">
        <title>The genome of Eucalyptus grandis.</title>
        <authorList>
            <person name="Schmutz J."/>
            <person name="Hayes R."/>
            <person name="Myburg A."/>
            <person name="Tuskan G."/>
            <person name="Grattapaglia D."/>
            <person name="Rokhsar D.S."/>
        </authorList>
    </citation>
    <scope>NUCLEOTIDE SEQUENCE</scope>
    <source>
        <tissue evidence="10">Leaf extractions</tissue>
    </source>
</reference>
<dbReference type="FunFam" id="1.10.10.60:FF:000010">
    <property type="entry name" value="Transcriptional activator Myb isoform A"/>
    <property type="match status" value="1"/>
</dbReference>
<dbReference type="InterPro" id="IPR001005">
    <property type="entry name" value="SANT/Myb"/>
</dbReference>